<dbReference type="GO" id="GO:0004866">
    <property type="term" value="F:endopeptidase inhibitor activity"/>
    <property type="evidence" value="ECO:0007669"/>
    <property type="project" value="InterPro"/>
</dbReference>
<dbReference type="SMART" id="SM01360">
    <property type="entry name" value="A2M"/>
    <property type="match status" value="1"/>
</dbReference>
<dbReference type="InterPro" id="IPR050473">
    <property type="entry name" value="A2M/Complement_sys"/>
</dbReference>
<dbReference type="Pfam" id="PF00207">
    <property type="entry name" value="A2M"/>
    <property type="match status" value="1"/>
</dbReference>
<dbReference type="Gene3D" id="2.60.40.10">
    <property type="entry name" value="Immunoglobulins"/>
    <property type="match status" value="1"/>
</dbReference>
<dbReference type="PANTHER" id="PTHR11412">
    <property type="entry name" value="MACROGLOBULIN / COMPLEMENT"/>
    <property type="match status" value="1"/>
</dbReference>
<gene>
    <name evidence="2" type="ORF">QE152_g10672</name>
</gene>
<evidence type="ECO:0000313" key="2">
    <source>
        <dbReference type="EMBL" id="KAK9737466.1"/>
    </source>
</evidence>
<name>A0AAW1LQ91_POPJA</name>
<sequence>MGCCGLEKSGKLANGYAFYYPHSMGAKQAAKVCLAIDQHLLPAVIEITFENKICEGTTCNPRTISQEFSCWKIIAPDQPKSDYSPTKLEVQIATNDNNIKFTEHNNVQIVNDNAVILETDRSTYNLGDLVKMRVVAFDFNLKPIMNYIAKVLNYPLQYQPIQFLRIWYSKSKNAIKITSAEQNTVDCESKLEFTVLYNSRRFKKCQEVEFNYIVDAKWSEKSLYPGEVGTLSIETDKGSVCSVSSIDKASTFLGSSTQISKDSVVNRFYRYYYGYELNCIPPKNETSETTTTAPFPDYIGYTYYSSLYDSFDAFRDSNIGIISNFRFIAKTCEKTSIIPEMAMTGSGGATTESPTDSRGSTIRSFFPETWLWDLVPVPKGKTAIERKLPDSITNWEGNVVCMSKNEGIGISEKIEIQGFKPFFIDILLPYSIKRNKETLHLPIPIFNYLDHDLPGLASAKNQTTALTSYVLISLLETNLQIDETVLANAKAFLPMLKRAL</sequence>
<keyword evidence="3" id="KW-1185">Reference proteome</keyword>
<dbReference type="InterPro" id="IPR013783">
    <property type="entry name" value="Ig-like_fold"/>
</dbReference>
<evidence type="ECO:0000313" key="3">
    <source>
        <dbReference type="Proteomes" id="UP001458880"/>
    </source>
</evidence>
<dbReference type="Gene3D" id="2.20.130.20">
    <property type="match status" value="1"/>
</dbReference>
<protein>
    <submittedName>
        <fullName evidence="2">Alpha-2-macroglobulin family</fullName>
    </submittedName>
</protein>
<proteinExistence type="predicted"/>
<organism evidence="2 3">
    <name type="scientific">Popillia japonica</name>
    <name type="common">Japanese beetle</name>
    <dbReference type="NCBI Taxonomy" id="7064"/>
    <lineage>
        <taxon>Eukaryota</taxon>
        <taxon>Metazoa</taxon>
        <taxon>Ecdysozoa</taxon>
        <taxon>Arthropoda</taxon>
        <taxon>Hexapoda</taxon>
        <taxon>Insecta</taxon>
        <taxon>Pterygota</taxon>
        <taxon>Neoptera</taxon>
        <taxon>Endopterygota</taxon>
        <taxon>Coleoptera</taxon>
        <taxon>Polyphaga</taxon>
        <taxon>Scarabaeiformia</taxon>
        <taxon>Scarabaeidae</taxon>
        <taxon>Rutelinae</taxon>
        <taxon>Popillia</taxon>
    </lineage>
</organism>
<accession>A0AAW1LQ91</accession>
<comment type="caution">
    <text evidence="2">The sequence shown here is derived from an EMBL/GenBank/DDBJ whole genome shotgun (WGS) entry which is preliminary data.</text>
</comment>
<dbReference type="PANTHER" id="PTHR11412:SF171">
    <property type="entry name" value="PREGNANCY ZONE PROTEIN-LIKE PROTEIN"/>
    <property type="match status" value="1"/>
</dbReference>
<dbReference type="EMBL" id="JASPKY010000099">
    <property type="protein sequence ID" value="KAK9737466.1"/>
    <property type="molecule type" value="Genomic_DNA"/>
</dbReference>
<feature type="domain" description="Alpha-2-macroglobulin" evidence="1">
    <location>
        <begin position="369"/>
        <end position="459"/>
    </location>
</feature>
<evidence type="ECO:0000259" key="1">
    <source>
        <dbReference type="SMART" id="SM01360"/>
    </source>
</evidence>
<reference evidence="2 3" key="1">
    <citation type="journal article" date="2024" name="BMC Genomics">
        <title>De novo assembly and annotation of Popillia japonica's genome with initial clues to its potential as an invasive pest.</title>
        <authorList>
            <person name="Cucini C."/>
            <person name="Boschi S."/>
            <person name="Funari R."/>
            <person name="Cardaioli E."/>
            <person name="Iannotti N."/>
            <person name="Marturano G."/>
            <person name="Paoli F."/>
            <person name="Bruttini M."/>
            <person name="Carapelli A."/>
            <person name="Frati F."/>
            <person name="Nardi F."/>
        </authorList>
    </citation>
    <scope>NUCLEOTIDE SEQUENCE [LARGE SCALE GENOMIC DNA]</scope>
    <source>
        <strain evidence="2">DMR45628</strain>
    </source>
</reference>
<dbReference type="InterPro" id="IPR001599">
    <property type="entry name" value="Macroglobln_a2"/>
</dbReference>
<dbReference type="Proteomes" id="UP001458880">
    <property type="component" value="Unassembled WGS sequence"/>
</dbReference>
<dbReference type="AlphaFoldDB" id="A0AAW1LQ91"/>